<feature type="transmembrane region" description="Helical" evidence="6">
    <location>
        <begin position="233"/>
        <end position="254"/>
    </location>
</feature>
<dbReference type="Proteomes" id="UP001152798">
    <property type="component" value="Chromosome 5"/>
</dbReference>
<dbReference type="EMBL" id="OV725081">
    <property type="protein sequence ID" value="CAH1403374.1"/>
    <property type="molecule type" value="Genomic_DNA"/>
</dbReference>
<keyword evidence="5 6" id="KW-0472">Membrane</keyword>
<evidence type="ECO:0000256" key="4">
    <source>
        <dbReference type="ARBA" id="ARBA00022989"/>
    </source>
</evidence>
<reference evidence="8" key="1">
    <citation type="submission" date="2022-01" db="EMBL/GenBank/DDBJ databases">
        <authorList>
            <person name="King R."/>
        </authorList>
    </citation>
    <scope>NUCLEOTIDE SEQUENCE</scope>
</reference>
<keyword evidence="4 6" id="KW-1133">Transmembrane helix</keyword>
<name>A0A9P0MSH5_NEZVI</name>
<dbReference type="AlphaFoldDB" id="A0A9P0MSH5"/>
<feature type="transmembrane region" description="Helical" evidence="6">
    <location>
        <begin position="175"/>
        <end position="197"/>
    </location>
</feature>
<proteinExistence type="inferred from homology"/>
<feature type="transmembrane region" description="Helical" evidence="6">
    <location>
        <begin position="93"/>
        <end position="110"/>
    </location>
</feature>
<comment type="subcellular location">
    <subcellularLocation>
        <location evidence="1">Membrane</location>
        <topology evidence="1">Multi-pass membrane protein</topology>
    </subcellularLocation>
</comment>
<evidence type="ECO:0000256" key="1">
    <source>
        <dbReference type="ARBA" id="ARBA00004141"/>
    </source>
</evidence>
<evidence type="ECO:0000256" key="5">
    <source>
        <dbReference type="ARBA" id="ARBA00023136"/>
    </source>
</evidence>
<dbReference type="Pfam" id="PF01694">
    <property type="entry name" value="Rhomboid"/>
    <property type="match status" value="1"/>
</dbReference>
<sequence>MDYKVVELEVTDEEKMYALEEGTVSRECNKLRDIKKKVISTIVNAPFTVSCCVIQVICYCLENEHLLDLLCFAPGKRDELWRAVTYAFLHSNLYHLIPNLLFLLLVGILTEHDQGTLRAFIVYTTGIIAGVFGCNLSNRQEKVVGTSAASYSMLLSHVLHLGMNWKTVRYKDYRMIIIFCLCFSDIISFIVCSYFFQNVFVSWSSHFFSSINGLLISAIIFKSNKPCHLLRYFSIAIYTALMTYSFITYVPWVANTTYKYSSYHYFNTQLNSTSGIKKTVHNLSISYNDYRNLRI</sequence>
<dbReference type="InterPro" id="IPR051739">
    <property type="entry name" value="Rhomboid_IM_Serine_Proteases"/>
</dbReference>
<gene>
    <name evidence="8" type="ORF">NEZAVI_LOCUS11987</name>
</gene>
<keyword evidence="3 6" id="KW-0812">Transmembrane</keyword>
<dbReference type="InterPro" id="IPR022764">
    <property type="entry name" value="Peptidase_S54_rhomboid_dom"/>
</dbReference>
<accession>A0A9P0MSH5</accession>
<evidence type="ECO:0000313" key="9">
    <source>
        <dbReference type="Proteomes" id="UP001152798"/>
    </source>
</evidence>
<feature type="transmembrane region" description="Helical" evidence="6">
    <location>
        <begin position="144"/>
        <end position="163"/>
    </location>
</feature>
<dbReference type="InterPro" id="IPR035952">
    <property type="entry name" value="Rhomboid-like_sf"/>
</dbReference>
<feature type="transmembrane region" description="Helical" evidence="6">
    <location>
        <begin position="203"/>
        <end position="221"/>
    </location>
</feature>
<keyword evidence="9" id="KW-1185">Reference proteome</keyword>
<organism evidence="8 9">
    <name type="scientific">Nezara viridula</name>
    <name type="common">Southern green stink bug</name>
    <name type="synonym">Cimex viridulus</name>
    <dbReference type="NCBI Taxonomy" id="85310"/>
    <lineage>
        <taxon>Eukaryota</taxon>
        <taxon>Metazoa</taxon>
        <taxon>Ecdysozoa</taxon>
        <taxon>Arthropoda</taxon>
        <taxon>Hexapoda</taxon>
        <taxon>Insecta</taxon>
        <taxon>Pterygota</taxon>
        <taxon>Neoptera</taxon>
        <taxon>Paraneoptera</taxon>
        <taxon>Hemiptera</taxon>
        <taxon>Heteroptera</taxon>
        <taxon>Panheteroptera</taxon>
        <taxon>Pentatomomorpha</taxon>
        <taxon>Pentatomoidea</taxon>
        <taxon>Pentatomidae</taxon>
        <taxon>Pentatominae</taxon>
        <taxon>Nezara</taxon>
    </lineage>
</organism>
<dbReference type="SUPFAM" id="SSF144091">
    <property type="entry name" value="Rhomboid-like"/>
    <property type="match status" value="1"/>
</dbReference>
<feature type="domain" description="Peptidase S54 rhomboid" evidence="7">
    <location>
        <begin position="78"/>
        <end position="222"/>
    </location>
</feature>
<dbReference type="PANTHER" id="PTHR45840:SF10">
    <property type="entry name" value="RHOMBOID PROTEASE"/>
    <property type="match status" value="1"/>
</dbReference>
<dbReference type="GO" id="GO:0016020">
    <property type="term" value="C:membrane"/>
    <property type="evidence" value="ECO:0007669"/>
    <property type="project" value="UniProtKB-SubCell"/>
</dbReference>
<evidence type="ECO:0000259" key="7">
    <source>
        <dbReference type="Pfam" id="PF01694"/>
    </source>
</evidence>
<evidence type="ECO:0000256" key="2">
    <source>
        <dbReference type="ARBA" id="ARBA00009045"/>
    </source>
</evidence>
<dbReference type="GO" id="GO:0004252">
    <property type="term" value="F:serine-type endopeptidase activity"/>
    <property type="evidence" value="ECO:0007669"/>
    <property type="project" value="InterPro"/>
</dbReference>
<evidence type="ECO:0000313" key="8">
    <source>
        <dbReference type="EMBL" id="CAH1403374.1"/>
    </source>
</evidence>
<dbReference type="Gene3D" id="1.20.1540.10">
    <property type="entry name" value="Rhomboid-like"/>
    <property type="match status" value="1"/>
</dbReference>
<protein>
    <recommendedName>
        <fullName evidence="7">Peptidase S54 rhomboid domain-containing protein</fullName>
    </recommendedName>
</protein>
<evidence type="ECO:0000256" key="6">
    <source>
        <dbReference type="SAM" id="Phobius"/>
    </source>
</evidence>
<dbReference type="PANTHER" id="PTHR45840">
    <property type="entry name" value="RHOMBOID-RELATED PROTEIN"/>
    <property type="match status" value="1"/>
</dbReference>
<comment type="similarity">
    <text evidence="2">Belongs to the peptidase S54 family.</text>
</comment>
<evidence type="ECO:0000256" key="3">
    <source>
        <dbReference type="ARBA" id="ARBA00022692"/>
    </source>
</evidence>
<dbReference type="OrthoDB" id="6607791at2759"/>
<feature type="transmembrane region" description="Helical" evidence="6">
    <location>
        <begin position="117"/>
        <end position="138"/>
    </location>
</feature>